<proteinExistence type="predicted"/>
<accession>A0A178ZCR8</accession>
<reference evidence="2 3" key="1">
    <citation type="submission" date="2016-04" db="EMBL/GenBank/DDBJ databases">
        <title>Draft genome of Fonsecaea erecta CBS 125763.</title>
        <authorList>
            <person name="Weiss V.A."/>
            <person name="Vicente V.A."/>
            <person name="Raittz R.T."/>
            <person name="Moreno L.F."/>
            <person name="De Souza E.M."/>
            <person name="Pedrosa F.O."/>
            <person name="Steffens M.B."/>
            <person name="Faoro H."/>
            <person name="Tadra-Sfeir M.Z."/>
            <person name="Najafzadeh M.J."/>
            <person name="Felipe M.S."/>
            <person name="Teixeira M."/>
            <person name="Sun J."/>
            <person name="Xi L."/>
            <person name="Gomes R."/>
            <person name="De Azevedo C.M."/>
            <person name="Salgado C.G."/>
            <person name="Da Silva M.B."/>
            <person name="Nascimento M.F."/>
            <person name="Queiroz-Telles F."/>
            <person name="Attili D.S."/>
            <person name="Gorbushina A."/>
        </authorList>
    </citation>
    <scope>NUCLEOTIDE SEQUENCE [LARGE SCALE GENOMIC DNA]</scope>
    <source>
        <strain evidence="2 3">CBS 125763</strain>
    </source>
</reference>
<feature type="signal peptide" evidence="1">
    <location>
        <begin position="1"/>
        <end position="16"/>
    </location>
</feature>
<gene>
    <name evidence="2" type="ORF">AYL99_08987</name>
</gene>
<name>A0A178ZCR8_9EURO</name>
<dbReference type="AlphaFoldDB" id="A0A178ZCR8"/>
<dbReference type="Proteomes" id="UP000078343">
    <property type="component" value="Unassembled WGS sequence"/>
</dbReference>
<dbReference type="STRING" id="1367422.A0A178ZCR8"/>
<organism evidence="2 3">
    <name type="scientific">Fonsecaea erecta</name>
    <dbReference type="NCBI Taxonomy" id="1367422"/>
    <lineage>
        <taxon>Eukaryota</taxon>
        <taxon>Fungi</taxon>
        <taxon>Dikarya</taxon>
        <taxon>Ascomycota</taxon>
        <taxon>Pezizomycotina</taxon>
        <taxon>Eurotiomycetes</taxon>
        <taxon>Chaetothyriomycetidae</taxon>
        <taxon>Chaetothyriales</taxon>
        <taxon>Herpotrichiellaceae</taxon>
        <taxon>Fonsecaea</taxon>
    </lineage>
</organism>
<protein>
    <recommendedName>
        <fullName evidence="4">Glycoside hydrolase family 39 protein</fullName>
    </recommendedName>
</protein>
<evidence type="ECO:0008006" key="4">
    <source>
        <dbReference type="Google" id="ProtNLM"/>
    </source>
</evidence>
<dbReference type="Gene3D" id="3.20.20.80">
    <property type="entry name" value="Glycosidases"/>
    <property type="match status" value="1"/>
</dbReference>
<evidence type="ECO:0000256" key="1">
    <source>
        <dbReference type="SAM" id="SignalP"/>
    </source>
</evidence>
<sequence>MALFLVLAAFATVARGQDNVAKVDLSNSSGSPHHLASGFIYGLPDTPNQIPDHFYTDIDFGYGRAGGAQLAAPARGWIWGVEEYRGRLASTLSNYNTCRKYGANFILLPHDVWGTDHANSSTVWPGDRGDWTDYDTFVKQLLADLKANNALNGLVWDIWNEPDLTFFWERSQAQWVELYVRTHKIIRADPSYSSVLISGPTLANLPMANNTWWTSWCEAVKGNDTIPDQYVYHLEGGAHSPGEDLAYTNQSLASLLSQYGLPDRQVNINEYATAPEQRPAGAAWWISRLERYNAIGLRGNWLSGLELHDLMANLLSKYDDPANYTATDYTSAAEFQVYKYYATNMTGSRVATEGSADALFDVYATVDAGTGTARVLAGSRVTAGSWNITVAGLVGSPASLENKKKTVHRIAFPGTSQWTIMEAPLDLGDLEVSVSDDGLLVLPVTTDNTTAWAFEFSIS</sequence>
<keyword evidence="1" id="KW-0732">Signal</keyword>
<dbReference type="OrthoDB" id="3445803at2759"/>
<dbReference type="SUPFAM" id="SSF51445">
    <property type="entry name" value="(Trans)glycosidases"/>
    <property type="match status" value="1"/>
</dbReference>
<comment type="caution">
    <text evidence="2">The sequence shown here is derived from an EMBL/GenBank/DDBJ whole genome shotgun (WGS) entry which is preliminary data.</text>
</comment>
<feature type="chain" id="PRO_5008098416" description="Glycoside hydrolase family 39 protein" evidence="1">
    <location>
        <begin position="17"/>
        <end position="459"/>
    </location>
</feature>
<keyword evidence="3" id="KW-1185">Reference proteome</keyword>
<dbReference type="RefSeq" id="XP_018690242.1">
    <property type="nucleotide sequence ID" value="XM_018840495.1"/>
</dbReference>
<dbReference type="EMBL" id="LVYI01000008">
    <property type="protein sequence ID" value="OAP56875.1"/>
    <property type="molecule type" value="Genomic_DNA"/>
</dbReference>
<dbReference type="InterPro" id="IPR017853">
    <property type="entry name" value="GH"/>
</dbReference>
<dbReference type="GeneID" id="30013155"/>
<evidence type="ECO:0000313" key="2">
    <source>
        <dbReference type="EMBL" id="OAP56875.1"/>
    </source>
</evidence>
<evidence type="ECO:0000313" key="3">
    <source>
        <dbReference type="Proteomes" id="UP000078343"/>
    </source>
</evidence>